<evidence type="ECO:0000259" key="15">
    <source>
        <dbReference type="Pfam" id="PF03372"/>
    </source>
</evidence>
<gene>
    <name evidence="16" type="primary">Smpd2</name>
    <name evidence="16" type="ORF">STRCIN_R08183</name>
</gene>
<evidence type="ECO:0000256" key="6">
    <source>
        <dbReference type="ARBA" id="ARBA00022692"/>
    </source>
</evidence>
<dbReference type="Gene3D" id="3.60.10.10">
    <property type="entry name" value="Endonuclease/exonuclease/phosphatase"/>
    <property type="match status" value="1"/>
</dbReference>
<comment type="caution">
    <text evidence="16">The sequence shown here is derived from an EMBL/GenBank/DDBJ whole genome shotgun (WGS) entry which is preliminary data.</text>
</comment>
<dbReference type="Proteomes" id="UP000548317">
    <property type="component" value="Unassembled WGS sequence"/>
</dbReference>
<dbReference type="EC" id="3.1.4.12" evidence="5"/>
<dbReference type="GO" id="GO:0046872">
    <property type="term" value="F:metal ion binding"/>
    <property type="evidence" value="ECO:0007669"/>
    <property type="project" value="UniProtKB-KW"/>
</dbReference>
<keyword evidence="7" id="KW-0479">Metal-binding</keyword>
<dbReference type="InterPro" id="IPR005135">
    <property type="entry name" value="Endo/exonuclease/phosphatase"/>
</dbReference>
<keyword evidence="9" id="KW-0460">Magnesium</keyword>
<evidence type="ECO:0000256" key="5">
    <source>
        <dbReference type="ARBA" id="ARBA00012369"/>
    </source>
</evidence>
<evidence type="ECO:0000256" key="9">
    <source>
        <dbReference type="ARBA" id="ARBA00022842"/>
    </source>
</evidence>
<keyword evidence="12" id="KW-0443">Lipid metabolism</keyword>
<evidence type="ECO:0000256" key="1">
    <source>
        <dbReference type="ARBA" id="ARBA00004141"/>
    </source>
</evidence>
<dbReference type="InterPro" id="IPR036691">
    <property type="entry name" value="Endo/exonu/phosph_ase_sf"/>
</dbReference>
<evidence type="ECO:0000256" key="8">
    <source>
        <dbReference type="ARBA" id="ARBA00022801"/>
    </source>
</evidence>
<evidence type="ECO:0000256" key="2">
    <source>
        <dbReference type="ARBA" id="ARBA00004760"/>
    </source>
</evidence>
<comment type="pathway">
    <text evidence="2">Lipid metabolism; sphingolipid metabolism.</text>
</comment>
<name>A0A7K8EYZ4_9CORV</name>
<evidence type="ECO:0000313" key="17">
    <source>
        <dbReference type="Proteomes" id="UP000548317"/>
    </source>
</evidence>
<evidence type="ECO:0000256" key="12">
    <source>
        <dbReference type="ARBA" id="ARBA00023098"/>
    </source>
</evidence>
<dbReference type="AlphaFoldDB" id="A0A7K8EYZ4"/>
<proteinExistence type="inferred from homology"/>
<keyword evidence="6 14" id="KW-0812">Transmembrane</keyword>
<feature type="domain" description="Endonuclease/exonuclease/phosphatase" evidence="15">
    <location>
        <begin position="15"/>
        <end position="274"/>
    </location>
</feature>
<comment type="similarity">
    <text evidence="4">Belongs to the neutral sphingomyelinase family.</text>
</comment>
<evidence type="ECO:0000256" key="13">
    <source>
        <dbReference type="ARBA" id="ARBA00023136"/>
    </source>
</evidence>
<feature type="non-terminal residue" evidence="16">
    <location>
        <position position="1"/>
    </location>
</feature>
<dbReference type="SUPFAM" id="SSF56219">
    <property type="entry name" value="DNase I-like"/>
    <property type="match status" value="1"/>
</dbReference>
<evidence type="ECO:0000256" key="3">
    <source>
        <dbReference type="ARBA" id="ARBA00004991"/>
    </source>
</evidence>
<organism evidence="16 17">
    <name type="scientific">Struthidea cinerea</name>
    <dbReference type="NCBI Taxonomy" id="181839"/>
    <lineage>
        <taxon>Eukaryota</taxon>
        <taxon>Metazoa</taxon>
        <taxon>Chordata</taxon>
        <taxon>Craniata</taxon>
        <taxon>Vertebrata</taxon>
        <taxon>Euteleostomi</taxon>
        <taxon>Archelosauria</taxon>
        <taxon>Archosauria</taxon>
        <taxon>Dinosauria</taxon>
        <taxon>Saurischia</taxon>
        <taxon>Theropoda</taxon>
        <taxon>Coelurosauria</taxon>
        <taxon>Aves</taxon>
        <taxon>Neognathae</taxon>
        <taxon>Neoaves</taxon>
        <taxon>Telluraves</taxon>
        <taxon>Australaves</taxon>
        <taxon>Passeriformes</taxon>
        <taxon>Corvoidea</taxon>
        <taxon>Corcoracidae</taxon>
        <taxon>Struthidea</taxon>
    </lineage>
</organism>
<comment type="subcellular location">
    <subcellularLocation>
        <location evidence="1">Membrane</location>
        <topology evidence="1">Multi-pass membrane protein</topology>
    </subcellularLocation>
</comment>
<dbReference type="Pfam" id="PF03372">
    <property type="entry name" value="Exo_endo_phos"/>
    <property type="match status" value="1"/>
</dbReference>
<dbReference type="PANTHER" id="PTHR16320">
    <property type="entry name" value="SPHINGOMYELINASE FAMILY MEMBER"/>
    <property type="match status" value="1"/>
</dbReference>
<comment type="pathway">
    <text evidence="3">Sphingolipid metabolism.</text>
</comment>
<dbReference type="PANTHER" id="PTHR16320:SF24">
    <property type="entry name" value="PHOSPHODIESTERASE, PUTATIVE-RELATED"/>
    <property type="match status" value="1"/>
</dbReference>
<dbReference type="EMBL" id="VZTI01000602">
    <property type="protein sequence ID" value="NXB56509.1"/>
    <property type="molecule type" value="Genomic_DNA"/>
</dbReference>
<accession>A0A7K8EYZ4</accession>
<feature type="non-terminal residue" evidence="16">
    <location>
        <position position="408"/>
    </location>
</feature>
<feature type="transmembrane region" description="Helical" evidence="14">
    <location>
        <begin position="330"/>
        <end position="353"/>
    </location>
</feature>
<feature type="transmembrane region" description="Helical" evidence="14">
    <location>
        <begin position="359"/>
        <end position="382"/>
    </location>
</feature>
<keyword evidence="10" id="KW-0746">Sphingolipid metabolism</keyword>
<dbReference type="InterPro" id="IPR038772">
    <property type="entry name" value="Sph/SMPD2-like"/>
</dbReference>
<keyword evidence="13 14" id="KW-0472">Membrane</keyword>
<evidence type="ECO:0000313" key="16">
    <source>
        <dbReference type="EMBL" id="NXB56509.1"/>
    </source>
</evidence>
<keyword evidence="11 14" id="KW-1133">Transmembrane helix</keyword>
<protein>
    <recommendedName>
        <fullName evidence="5">sphingomyelin phosphodiesterase</fullName>
        <ecNumber evidence="5">3.1.4.12</ecNumber>
    </recommendedName>
</protein>
<dbReference type="GO" id="GO:0004767">
    <property type="term" value="F:sphingomyelin phosphodiesterase activity"/>
    <property type="evidence" value="ECO:0007669"/>
    <property type="project" value="UniProtKB-EC"/>
</dbReference>
<evidence type="ECO:0000256" key="7">
    <source>
        <dbReference type="ARBA" id="ARBA00022723"/>
    </source>
</evidence>
<reference evidence="16 17" key="1">
    <citation type="submission" date="2019-09" db="EMBL/GenBank/DDBJ databases">
        <title>Bird 10,000 Genomes (B10K) Project - Family phase.</title>
        <authorList>
            <person name="Zhang G."/>
        </authorList>
    </citation>
    <scope>NUCLEOTIDE SEQUENCE [LARGE SCALE GENOMIC DNA]</scope>
    <source>
        <strain evidence="16">B10K-DU-029-33</strain>
        <tissue evidence="16">Heart</tissue>
    </source>
</reference>
<keyword evidence="8" id="KW-0378">Hydrolase</keyword>
<dbReference type="GO" id="GO:0006665">
    <property type="term" value="P:sphingolipid metabolic process"/>
    <property type="evidence" value="ECO:0007669"/>
    <property type="project" value="UniProtKB-KW"/>
</dbReference>
<dbReference type="GO" id="GO:0016020">
    <property type="term" value="C:membrane"/>
    <property type="evidence" value="ECO:0007669"/>
    <property type="project" value="UniProtKB-SubCell"/>
</dbReference>
<evidence type="ECO:0000256" key="11">
    <source>
        <dbReference type="ARBA" id="ARBA00022989"/>
    </source>
</evidence>
<sequence length="408" mass="45223">MEGEPTLRLRIFDLNCWAIRYLSKRRQERVRLIGDTLRQEGFDLVLLQEVWSEQDYNDLRVKLAGCYPFSHYFRSGVIGSGLCVFSRFPILDTLLYQYSLNGYPYMLQHGDWFCGKSVGSRAGASAGVTAPLLPLSLQLHAEYCRDKDAYLPHRLVQAWELAQFIRHTSKAADVVLLGGDLNMHPEDVGIRLLRGWTGLRDAFAEAARFEGCKNGCTLVPDNCFTDTSELLPFPLGIRIDYILYKATSTFTVKCEELKTTTGPALGTDIPFSDHEAVMATLHIQRQGQPVGATLGTADLALADVVTEARTEVGVGLRAAQRQRYSSGRMAVLALLLLLLQAAAALGTLAGLGAEQPFPKLSFCLLAFLALGVLVLSTGLHLFHTMEVKMLHGTEDQMWMALRALQERP</sequence>
<evidence type="ECO:0000256" key="14">
    <source>
        <dbReference type="SAM" id="Phobius"/>
    </source>
</evidence>
<keyword evidence="17" id="KW-1185">Reference proteome</keyword>
<evidence type="ECO:0000256" key="10">
    <source>
        <dbReference type="ARBA" id="ARBA00022919"/>
    </source>
</evidence>
<evidence type="ECO:0000256" key="4">
    <source>
        <dbReference type="ARBA" id="ARBA00006335"/>
    </source>
</evidence>